<name>A0ACB7ISM4_PLECO</name>
<dbReference type="EMBL" id="WQMT02000007">
    <property type="protein sequence ID" value="KAG9220636.1"/>
    <property type="molecule type" value="Genomic_DNA"/>
</dbReference>
<accession>A0ACB7ISM4</accession>
<evidence type="ECO:0000313" key="2">
    <source>
        <dbReference type="Proteomes" id="UP000824881"/>
    </source>
</evidence>
<reference evidence="1 2" key="1">
    <citation type="journal article" date="2021" name="Appl. Environ. Microbiol.">
        <title>Genetic linkage and physical mapping for an oyster mushroom Pleurotus cornucopiae and QTL analysis for the trait cap color.</title>
        <authorList>
            <person name="Zhang Y."/>
            <person name="Gao W."/>
            <person name="Sonnenberg A."/>
            <person name="Chen Q."/>
            <person name="Zhang J."/>
            <person name="Huang C."/>
        </authorList>
    </citation>
    <scope>NUCLEOTIDE SEQUENCE [LARGE SCALE GENOMIC DNA]</scope>
    <source>
        <strain evidence="1">CCMSSC00406</strain>
    </source>
</reference>
<evidence type="ECO:0000313" key="1">
    <source>
        <dbReference type="EMBL" id="KAG9220636.1"/>
    </source>
</evidence>
<sequence length="601" mass="65838">MGQTAILADIGGEQLARARARSRFRRLHLLLVVALVGAYFVGHRCWHHASMNQAPVCPQTEALVPTENHGLWSDISALISTDSFEKHVAELLGGAVRVRGETFDSMGPVGEDPRWEVHTKFHEYLAQNFPQIHKALKLETVNTYGLLYTWQGSDTSLKPLLMMAHLDTVPVNPDTIESWTHPPWSGYFDGTSIWGRGSSDDKSGLIGTMAAIELLLQRGFQPSRTVVLAFGFDEEAGGVQGAGHIASVLLDRFGTDSFAAIIDEGGGFSEEYGTIFASPGVAEKGSMNVDLQVTAPGGHSSIPPSHTSIGMLAAAIVHLEDHPFDVHLDRKSTIYARLQCAAQHGKEMDRTLRRKIRQSLKSDKKLRELETLLFADSVEKSLAGTTQAIDLINGGVKSNALPEQARAVINHRIDSMRHVSILCYSRTSPHISYCPRSSSNVVKERDTTLLKEIAHKFNLSYTAFGDEITEKDAPSAGTISISSPLVLEPAPVTPIIMDRATPYGILGGSIRATYSARRSQNNQGGDIFVTPGMPTGNTDTRYYWGLTNHIFRYTHHDLGTSNNPLGGGVHTVNEHIEISAFVEMIRFYVTFILNMQESLAV</sequence>
<keyword evidence="2" id="KW-1185">Reference proteome</keyword>
<gene>
    <name evidence="1" type="ORF">CCMSSC00406_0003735</name>
</gene>
<protein>
    <submittedName>
        <fullName evidence="1">Uncharacterized protein</fullName>
    </submittedName>
</protein>
<comment type="caution">
    <text evidence="1">The sequence shown here is derived from an EMBL/GenBank/DDBJ whole genome shotgun (WGS) entry which is preliminary data.</text>
</comment>
<organism evidence="1 2">
    <name type="scientific">Pleurotus cornucopiae</name>
    <name type="common">Cornucopia mushroom</name>
    <dbReference type="NCBI Taxonomy" id="5321"/>
    <lineage>
        <taxon>Eukaryota</taxon>
        <taxon>Fungi</taxon>
        <taxon>Dikarya</taxon>
        <taxon>Basidiomycota</taxon>
        <taxon>Agaricomycotina</taxon>
        <taxon>Agaricomycetes</taxon>
        <taxon>Agaricomycetidae</taxon>
        <taxon>Agaricales</taxon>
        <taxon>Pleurotineae</taxon>
        <taxon>Pleurotaceae</taxon>
        <taxon>Pleurotus</taxon>
    </lineage>
</organism>
<dbReference type="Proteomes" id="UP000824881">
    <property type="component" value="Unassembled WGS sequence"/>
</dbReference>
<proteinExistence type="predicted"/>